<protein>
    <submittedName>
        <fullName evidence="2">Uncharacterized protein</fullName>
    </submittedName>
</protein>
<evidence type="ECO:0000313" key="3">
    <source>
        <dbReference type="Proteomes" id="UP001202328"/>
    </source>
</evidence>
<dbReference type="Proteomes" id="UP001202328">
    <property type="component" value="Unassembled WGS sequence"/>
</dbReference>
<evidence type="ECO:0000313" key="2">
    <source>
        <dbReference type="EMBL" id="KAI3954979.1"/>
    </source>
</evidence>
<keyword evidence="3" id="KW-1185">Reference proteome</keyword>
<evidence type="ECO:0000256" key="1">
    <source>
        <dbReference type="SAM" id="MobiDB-lite"/>
    </source>
</evidence>
<feature type="region of interest" description="Disordered" evidence="1">
    <location>
        <begin position="172"/>
        <end position="284"/>
    </location>
</feature>
<organism evidence="2 3">
    <name type="scientific">Papaver atlanticum</name>
    <dbReference type="NCBI Taxonomy" id="357466"/>
    <lineage>
        <taxon>Eukaryota</taxon>
        <taxon>Viridiplantae</taxon>
        <taxon>Streptophyta</taxon>
        <taxon>Embryophyta</taxon>
        <taxon>Tracheophyta</taxon>
        <taxon>Spermatophyta</taxon>
        <taxon>Magnoliopsida</taxon>
        <taxon>Ranunculales</taxon>
        <taxon>Papaveraceae</taxon>
        <taxon>Papaveroideae</taxon>
        <taxon>Papaver</taxon>
    </lineage>
</organism>
<comment type="caution">
    <text evidence="2">The sequence shown here is derived from an EMBL/GenBank/DDBJ whole genome shotgun (WGS) entry which is preliminary data.</text>
</comment>
<name>A0AAD4TCU2_9MAGN</name>
<dbReference type="EMBL" id="JAJJMB010001820">
    <property type="protein sequence ID" value="KAI3954979.1"/>
    <property type="molecule type" value="Genomic_DNA"/>
</dbReference>
<feature type="compositionally biased region" description="Polar residues" evidence="1">
    <location>
        <begin position="7"/>
        <end position="20"/>
    </location>
</feature>
<feature type="region of interest" description="Disordered" evidence="1">
    <location>
        <begin position="356"/>
        <end position="390"/>
    </location>
</feature>
<accession>A0AAD4TCU2</accession>
<feature type="region of interest" description="Disordered" evidence="1">
    <location>
        <begin position="1"/>
        <end position="28"/>
    </location>
</feature>
<feature type="compositionally biased region" description="Polar residues" evidence="1">
    <location>
        <begin position="202"/>
        <end position="213"/>
    </location>
</feature>
<sequence>MGDSEKGTSISLETLAFTENPQKEKSIPSEIEAFPSETEAFTGNPQKKPSIPLETEAFTKNPKKQTSISSETKELLDNYETVTMQFVKNIRSRFQFDIDDCKYHMQVKSATAEGVKSCKDLLDYNQGKLFKEVQDFELASSFFKSATSKFKELSELVLNFNPEIIEQYSDSSGFNGFDDPGDGGEELFQPKDKDSVTGGSGNLPNIFSGSLESGFSVGDPVTRTDTLPVTRTDPLPVTDNDTLPVDEEAARKEREAAEESAQRERKEAAAEIARKQREEATAERARVRAVEERIEKLRVETQGRVTRTTAEKIRVEEGPNRASSTDIENTAQFLHRHFTNSSTEKQLKMIKGRYEDAPRDPMMFQGREADPQWVTRNVDDPPSLLGRTLP</sequence>
<dbReference type="AlphaFoldDB" id="A0AAD4TCU2"/>
<feature type="compositionally biased region" description="Basic and acidic residues" evidence="1">
    <location>
        <begin position="248"/>
        <end position="284"/>
    </location>
</feature>
<proteinExistence type="predicted"/>
<reference evidence="2" key="1">
    <citation type="submission" date="2022-04" db="EMBL/GenBank/DDBJ databases">
        <title>A functionally conserved STORR gene fusion in Papaver species that diverged 16.8 million years ago.</title>
        <authorList>
            <person name="Catania T."/>
        </authorList>
    </citation>
    <scope>NUCLEOTIDE SEQUENCE</scope>
    <source>
        <strain evidence="2">S-188037</strain>
    </source>
</reference>
<gene>
    <name evidence="2" type="ORF">MKW98_004982</name>
</gene>